<feature type="transmembrane region" description="Helical" evidence="1">
    <location>
        <begin position="196"/>
        <end position="216"/>
    </location>
</feature>
<feature type="transmembrane region" description="Helical" evidence="1">
    <location>
        <begin position="117"/>
        <end position="136"/>
    </location>
</feature>
<feature type="transmembrane region" description="Helical" evidence="1">
    <location>
        <begin position="394"/>
        <end position="415"/>
    </location>
</feature>
<dbReference type="EMBL" id="JACJJG010000085">
    <property type="protein sequence ID" value="MBM6674478.1"/>
    <property type="molecule type" value="Genomic_DNA"/>
</dbReference>
<evidence type="ECO:0000313" key="2">
    <source>
        <dbReference type="EMBL" id="MBM6674478.1"/>
    </source>
</evidence>
<reference evidence="2" key="2">
    <citation type="journal article" date="2021" name="Sci. Rep.">
        <title>The distribution of antibiotic resistance genes in chicken gut microbiota commensals.</title>
        <authorList>
            <person name="Juricova H."/>
            <person name="Matiasovicova J."/>
            <person name="Kubasova T."/>
            <person name="Cejkova D."/>
            <person name="Rychlik I."/>
        </authorList>
    </citation>
    <scope>NUCLEOTIDE SEQUENCE</scope>
    <source>
        <strain evidence="2">An824</strain>
    </source>
</reference>
<evidence type="ECO:0008006" key="4">
    <source>
        <dbReference type="Google" id="ProtNLM"/>
    </source>
</evidence>
<feature type="transmembrane region" description="Helical" evidence="1">
    <location>
        <begin position="427"/>
        <end position="447"/>
    </location>
</feature>
<dbReference type="InterPro" id="IPR036259">
    <property type="entry name" value="MFS_trans_sf"/>
</dbReference>
<protein>
    <recommendedName>
        <fullName evidence="4">MFS transporter</fullName>
    </recommendedName>
</protein>
<evidence type="ECO:0000256" key="1">
    <source>
        <dbReference type="SAM" id="Phobius"/>
    </source>
</evidence>
<keyword evidence="1" id="KW-1133">Transmembrane helix</keyword>
<proteinExistence type="predicted"/>
<feature type="transmembrane region" description="Helical" evidence="1">
    <location>
        <begin position="261"/>
        <end position="281"/>
    </location>
</feature>
<feature type="transmembrane region" description="Helical" evidence="1">
    <location>
        <begin position="57"/>
        <end position="74"/>
    </location>
</feature>
<gene>
    <name evidence="2" type="ORF">H6A34_11410</name>
</gene>
<feature type="transmembrane region" description="Helical" evidence="1">
    <location>
        <begin position="302"/>
        <end position="325"/>
    </location>
</feature>
<feature type="transmembrane region" description="Helical" evidence="1">
    <location>
        <begin position="364"/>
        <end position="382"/>
    </location>
</feature>
<feature type="transmembrane region" description="Helical" evidence="1">
    <location>
        <begin position="86"/>
        <end position="111"/>
    </location>
</feature>
<feature type="transmembrane region" description="Helical" evidence="1">
    <location>
        <begin position="228"/>
        <end position="249"/>
    </location>
</feature>
<comment type="caution">
    <text evidence="2">The sequence shown here is derived from an EMBL/GenBank/DDBJ whole genome shotgun (WGS) entry which is preliminary data.</text>
</comment>
<evidence type="ECO:0000313" key="3">
    <source>
        <dbReference type="Proteomes" id="UP000706891"/>
    </source>
</evidence>
<keyword evidence="1" id="KW-0472">Membrane</keyword>
<dbReference type="SUPFAM" id="SSF103473">
    <property type="entry name" value="MFS general substrate transporter"/>
    <property type="match status" value="1"/>
</dbReference>
<organism evidence="2 3">
    <name type="scientific">Marseilla massiliensis</name>
    <dbReference type="NCBI Taxonomy" id="1841864"/>
    <lineage>
        <taxon>Bacteria</taxon>
        <taxon>Pseudomonadati</taxon>
        <taxon>Bacteroidota</taxon>
        <taxon>Bacteroidia</taxon>
        <taxon>Bacteroidales</taxon>
        <taxon>Prevotellaceae</taxon>
        <taxon>Marseilla</taxon>
    </lineage>
</organism>
<dbReference type="RefSeq" id="WP_205105621.1">
    <property type="nucleotide sequence ID" value="NZ_JACJJG010000085.1"/>
</dbReference>
<feature type="transmembrane region" description="Helical" evidence="1">
    <location>
        <begin position="169"/>
        <end position="190"/>
    </location>
</feature>
<dbReference type="AlphaFoldDB" id="A0A938WUH2"/>
<feature type="transmembrane region" description="Helical" evidence="1">
    <location>
        <begin position="337"/>
        <end position="357"/>
    </location>
</feature>
<name>A0A938WUH2_9BACT</name>
<reference evidence="2" key="1">
    <citation type="submission" date="2020-08" db="EMBL/GenBank/DDBJ databases">
        <authorList>
            <person name="Cejkova D."/>
            <person name="Kubasova T."/>
            <person name="Jahodarova E."/>
            <person name="Rychlik I."/>
        </authorList>
    </citation>
    <scope>NUCLEOTIDE SEQUENCE</scope>
    <source>
        <strain evidence="2">An824</strain>
    </source>
</reference>
<feature type="transmembrane region" description="Helical" evidence="1">
    <location>
        <begin position="518"/>
        <end position="538"/>
    </location>
</feature>
<accession>A0A938WUH2</accession>
<sequence>MEKERNNYPFRPSVPRPVGILVLLLMFIPPTFSGGAYLCNVAEMSGGLAVRTEDIQLASFFTSIGMCLFPPFMVRFLQARRPKQTYLWCFLMLIPLNYVCAVTTSVPVLLATCLLTGFIRIAVMLNCTFTIAPYLTGMDTLAMFTMTAEPPADVQYGLERKRTFLMPVLYFYILIISQSSNLLTACFAYEYSWQDAYYAVIGMLLVASLLVMLTMADEEKKEKWEIEWTMVPDMLLMGAALCSMAYVLVYGNVLDWFDSMYIRAATAVFLLSAGAFVYMAFRHREHYYLPPEVLTFRNVWMSMLLFILAMVFNSANSFVTAFAKIATPINNMQGAFISRWAIVGCLIGLVLSLLMVLRKARFRTIFATAFIIMASADVYMYFQYSTTGLLENMTLPTILNFTGLLMLYSLAAAFGMKSLPSRYLATYVFLMIWMRNAIAPVVGASIYSNWLTERQQHYVTRLAQTVDRENTTAAQTFTMTKLVGQAGGKGTLEAEQLATISLKGRVTVQAAIVAMKDITGQTVLLIAGAVILVFILPYHKGETA</sequence>
<keyword evidence="3" id="KW-1185">Reference proteome</keyword>
<keyword evidence="1" id="KW-0812">Transmembrane</keyword>
<dbReference type="Proteomes" id="UP000706891">
    <property type="component" value="Unassembled WGS sequence"/>
</dbReference>